<comment type="caution">
    <text evidence="1">The sequence shown here is derived from an EMBL/GenBank/DDBJ whole genome shotgun (WGS) entry which is preliminary data.</text>
</comment>
<organism evidence="1 2">
    <name type="scientific">Racocetra persica</name>
    <dbReference type="NCBI Taxonomy" id="160502"/>
    <lineage>
        <taxon>Eukaryota</taxon>
        <taxon>Fungi</taxon>
        <taxon>Fungi incertae sedis</taxon>
        <taxon>Mucoromycota</taxon>
        <taxon>Glomeromycotina</taxon>
        <taxon>Glomeromycetes</taxon>
        <taxon>Diversisporales</taxon>
        <taxon>Gigasporaceae</taxon>
        <taxon>Racocetra</taxon>
    </lineage>
</organism>
<proteinExistence type="predicted"/>
<keyword evidence="2" id="KW-1185">Reference proteome</keyword>
<protein>
    <submittedName>
        <fullName evidence="1">13079_t:CDS:1</fullName>
    </submittedName>
</protein>
<dbReference type="EMBL" id="CAJVQC010081566">
    <property type="protein sequence ID" value="CAG8818879.1"/>
    <property type="molecule type" value="Genomic_DNA"/>
</dbReference>
<feature type="non-terminal residue" evidence="1">
    <location>
        <position position="1"/>
    </location>
</feature>
<dbReference type="Proteomes" id="UP000789920">
    <property type="component" value="Unassembled WGS sequence"/>
</dbReference>
<evidence type="ECO:0000313" key="2">
    <source>
        <dbReference type="Proteomes" id="UP000789920"/>
    </source>
</evidence>
<name>A0ACA9S296_9GLOM</name>
<reference evidence="1" key="1">
    <citation type="submission" date="2021-06" db="EMBL/GenBank/DDBJ databases">
        <authorList>
            <person name="Kallberg Y."/>
            <person name="Tangrot J."/>
            <person name="Rosling A."/>
        </authorList>
    </citation>
    <scope>NUCLEOTIDE SEQUENCE</scope>
    <source>
        <strain evidence="1">MA461A</strain>
    </source>
</reference>
<feature type="non-terminal residue" evidence="1">
    <location>
        <position position="76"/>
    </location>
</feature>
<gene>
    <name evidence="1" type="ORF">RPERSI_LOCUS25003</name>
</gene>
<accession>A0ACA9S296</accession>
<sequence length="76" mass="8234">QKTFNKNFKIAIMNQPANQAIGVQPLAPQNVNSSFDDLTAEQKYEILTKGAGLFSSSAGAQETENQTVQFSDVIIS</sequence>
<evidence type="ECO:0000313" key="1">
    <source>
        <dbReference type="EMBL" id="CAG8818879.1"/>
    </source>
</evidence>